<dbReference type="PATRIC" id="fig|1303.84.peg.1187"/>
<dbReference type="InterPro" id="IPR036388">
    <property type="entry name" value="WH-like_DNA-bd_sf"/>
</dbReference>
<evidence type="ECO:0000259" key="2">
    <source>
        <dbReference type="Pfam" id="PF03551"/>
    </source>
</evidence>
<proteinExistence type="predicted"/>
<sequence length="175" mass="19974">MVIKTSLTEELILGILAEQPHHGYQIEKLIVDRGMRKWTDVGFSSIYYVLEKLEKKGLAKSVPANGKDKKEYSITKLGLTVLIEKTRQRLVERQPTNSHFMTALANSQNMSSKELLQALMKRKYILEKDLQVLKNQQAGGQCLPRSARQLFSLGLTMLQAELNWLESEIQTLQSQ</sequence>
<dbReference type="Pfam" id="PF03551">
    <property type="entry name" value="PadR"/>
    <property type="match status" value="1"/>
</dbReference>
<dbReference type="EMBL" id="LQZB01000108">
    <property type="protein sequence ID" value="KXU04767.1"/>
    <property type="molecule type" value="Genomic_DNA"/>
</dbReference>
<keyword evidence="1" id="KW-0175">Coiled coil</keyword>
<dbReference type="RefSeq" id="WP_061408504.1">
    <property type="nucleotide sequence ID" value="NZ_KQ970760.1"/>
</dbReference>
<dbReference type="AlphaFoldDB" id="A0A139QQH1"/>
<reference evidence="3 4" key="1">
    <citation type="submission" date="2016-01" db="EMBL/GenBank/DDBJ databases">
        <title>Highly variable Streptococcus oralis are common among viridans streptococci isolated from primates.</title>
        <authorList>
            <person name="Denapaite D."/>
            <person name="Rieger M."/>
            <person name="Koendgen S."/>
            <person name="Brueckner R."/>
            <person name="Ochigava I."/>
            <person name="Kappeler P."/>
            <person name="Maetz-Rensing K."/>
            <person name="Leendertz F."/>
            <person name="Hakenbeck R."/>
        </authorList>
    </citation>
    <scope>NUCLEOTIDE SEQUENCE [LARGE SCALE GENOMIC DNA]</scope>
    <source>
        <strain evidence="3 4">DD24</strain>
    </source>
</reference>
<dbReference type="InterPro" id="IPR036390">
    <property type="entry name" value="WH_DNA-bd_sf"/>
</dbReference>
<dbReference type="Proteomes" id="UP000070353">
    <property type="component" value="Unassembled WGS sequence"/>
</dbReference>
<evidence type="ECO:0000313" key="4">
    <source>
        <dbReference type="Proteomes" id="UP000070353"/>
    </source>
</evidence>
<evidence type="ECO:0000313" key="3">
    <source>
        <dbReference type="EMBL" id="KXU04767.1"/>
    </source>
</evidence>
<accession>A0A139QQH1</accession>
<organism evidence="3 4">
    <name type="scientific">Streptococcus oralis</name>
    <dbReference type="NCBI Taxonomy" id="1303"/>
    <lineage>
        <taxon>Bacteria</taxon>
        <taxon>Bacillati</taxon>
        <taxon>Bacillota</taxon>
        <taxon>Bacilli</taxon>
        <taxon>Lactobacillales</taxon>
        <taxon>Streptococcaceae</taxon>
        <taxon>Streptococcus</taxon>
    </lineage>
</organism>
<name>A0A139QQH1_STROR</name>
<comment type="caution">
    <text evidence="3">The sequence shown here is derived from an EMBL/GenBank/DDBJ whole genome shotgun (WGS) entry which is preliminary data.</text>
</comment>
<dbReference type="Gene3D" id="1.10.10.10">
    <property type="entry name" value="Winged helix-like DNA-binding domain superfamily/Winged helix DNA-binding domain"/>
    <property type="match status" value="1"/>
</dbReference>
<feature type="domain" description="Transcription regulator PadR N-terminal" evidence="2">
    <location>
        <begin position="12"/>
        <end position="81"/>
    </location>
</feature>
<gene>
    <name evidence="3" type="ORF">SORDD24_01092</name>
</gene>
<protein>
    <submittedName>
        <fullName evidence="3">Transcriptional regulator, PadR family</fullName>
    </submittedName>
</protein>
<dbReference type="PANTHER" id="PTHR43252">
    <property type="entry name" value="TRANSCRIPTIONAL REGULATOR YQJI"/>
    <property type="match status" value="1"/>
</dbReference>
<evidence type="ECO:0000256" key="1">
    <source>
        <dbReference type="SAM" id="Coils"/>
    </source>
</evidence>
<dbReference type="InterPro" id="IPR005149">
    <property type="entry name" value="Tscrpt_reg_PadR_N"/>
</dbReference>
<feature type="coiled-coil region" evidence="1">
    <location>
        <begin position="116"/>
        <end position="175"/>
    </location>
</feature>
<dbReference type="PANTHER" id="PTHR43252:SF2">
    <property type="entry name" value="TRANSCRIPTION REGULATOR, PADR-LIKE FAMILY"/>
    <property type="match status" value="1"/>
</dbReference>
<dbReference type="SUPFAM" id="SSF46785">
    <property type="entry name" value="Winged helix' DNA-binding domain"/>
    <property type="match status" value="1"/>
</dbReference>
<dbReference type="OrthoDB" id="9808762at2"/>